<dbReference type="GeneID" id="70782423"/>
<gene>
    <name evidence="5" type="primary">qmcA</name>
    <name evidence="4" type="ORF">I6G51_11985</name>
    <name evidence="5" type="ORF">NCTC10288_00482</name>
</gene>
<feature type="domain" description="Band 7" evidence="3">
    <location>
        <begin position="20"/>
        <end position="179"/>
    </location>
</feature>
<dbReference type="RefSeq" id="WP_039676703.1">
    <property type="nucleotide sequence ID" value="NZ_CP065689.1"/>
</dbReference>
<keyword evidence="5" id="KW-0378">Hydrolase</keyword>
<dbReference type="SUPFAM" id="SSF117892">
    <property type="entry name" value="Band 7/SPFH domain"/>
    <property type="match status" value="1"/>
</dbReference>
<accession>A0A2X4RII2</accession>
<dbReference type="KEGG" id="cmin:NCTC10288_00482"/>
<dbReference type="EMBL" id="LS483460">
    <property type="protein sequence ID" value="SQH98818.1"/>
    <property type="molecule type" value="Genomic_DNA"/>
</dbReference>
<dbReference type="PANTHER" id="PTHR43327:SF31">
    <property type="entry name" value="HYPERSENSITIVE-INDUCED RESPONSE PROTEIN 2"/>
    <property type="match status" value="1"/>
</dbReference>
<dbReference type="AlphaFoldDB" id="A0A2X4RII2"/>
<evidence type="ECO:0000313" key="7">
    <source>
        <dbReference type="Proteomes" id="UP000594905"/>
    </source>
</evidence>
<dbReference type="Proteomes" id="UP000249264">
    <property type="component" value="Chromosome 1"/>
</dbReference>
<dbReference type="InterPro" id="IPR001972">
    <property type="entry name" value="Stomatin_HflK_fam"/>
</dbReference>
<feature type="compositionally biased region" description="Low complexity" evidence="2">
    <location>
        <begin position="387"/>
        <end position="400"/>
    </location>
</feature>
<feature type="compositionally biased region" description="Low complexity" evidence="2">
    <location>
        <begin position="346"/>
        <end position="361"/>
    </location>
</feature>
<evidence type="ECO:0000313" key="6">
    <source>
        <dbReference type="Proteomes" id="UP000249264"/>
    </source>
</evidence>
<dbReference type="GO" id="GO:0016020">
    <property type="term" value="C:membrane"/>
    <property type="evidence" value="ECO:0007669"/>
    <property type="project" value="InterPro"/>
</dbReference>
<feature type="region of interest" description="Disordered" evidence="2">
    <location>
        <begin position="295"/>
        <end position="400"/>
    </location>
</feature>
<organism evidence="5 6">
    <name type="scientific">Corynebacterium minutissimum</name>
    <dbReference type="NCBI Taxonomy" id="38301"/>
    <lineage>
        <taxon>Bacteria</taxon>
        <taxon>Bacillati</taxon>
        <taxon>Actinomycetota</taxon>
        <taxon>Actinomycetes</taxon>
        <taxon>Mycobacteriales</taxon>
        <taxon>Corynebacteriaceae</taxon>
        <taxon>Corynebacterium</taxon>
    </lineage>
</organism>
<dbReference type="CDD" id="cd03407">
    <property type="entry name" value="SPFH_like_u4"/>
    <property type="match status" value="1"/>
</dbReference>
<reference evidence="4 7" key="2">
    <citation type="submission" date="2020-12" db="EMBL/GenBank/DDBJ databases">
        <title>FDA dAtabase for Regulatory Grade micrObial Sequences (FDA-ARGOS): Supporting development and validation of Infectious Disease Dx tests.</title>
        <authorList>
            <person name="Sproer C."/>
            <person name="Gronow S."/>
            <person name="Severitt S."/>
            <person name="Schroder I."/>
            <person name="Tallon L."/>
            <person name="Sadzewicz L."/>
            <person name="Zhao X."/>
            <person name="Boylan J."/>
            <person name="Ott S."/>
            <person name="Bowen H."/>
            <person name="Vavikolanu K."/>
            <person name="Mehta A."/>
            <person name="Aluvathingal J."/>
            <person name="Nadendla S."/>
            <person name="Lowell S."/>
            <person name="Myers T."/>
            <person name="Yan Y."/>
            <person name="Sichtig H."/>
        </authorList>
    </citation>
    <scope>NUCLEOTIDE SEQUENCE [LARGE SCALE GENOMIC DNA]</scope>
    <source>
        <strain evidence="4 7">FDAARGOS_894</strain>
    </source>
</reference>
<dbReference type="Proteomes" id="UP000594905">
    <property type="component" value="Chromosome"/>
</dbReference>
<protein>
    <submittedName>
        <fullName evidence="5">Protease subunit, stomatin/prohibitin-like protein</fullName>
    </submittedName>
    <submittedName>
        <fullName evidence="4">SPFH domain-containing protein</fullName>
    </submittedName>
</protein>
<dbReference type="OrthoDB" id="9809197at2"/>
<evidence type="ECO:0000313" key="5">
    <source>
        <dbReference type="EMBL" id="SQH98818.1"/>
    </source>
</evidence>
<evidence type="ECO:0000256" key="2">
    <source>
        <dbReference type="SAM" id="MobiDB-lite"/>
    </source>
</evidence>
<sequence length="400" mass="44578">MGPLIVFGVIVLLLAALAFDGFFIVRTKEAAIIERMGKFVNVAHAGLHLKVPLVDRVRAKISLQIRQLDVMVETKTKDNVFVQIPVAVQYEVVQGSERQAFYTLSNHEQQIVAYVQDNVRSSVANMNLDDSFSSKDTIARNVAMSLRDNMAAYGWNFVNTLVTDIRPDARVRESMNSINAAQREREAAVAQAEAEKIRVVKEAEGAAEAKKLQGRGVADQRKEIVEGIAQQYELLRAAGVEENPETLMLVSQYLDAMVDVADRAHTNVLYMPSNPGGMQDLFSGMRDTLLSTDAINSAPKPKVPAGEAKHSREDAAAARRRREEKERRERDERASRDAEVMEQAKRAQQQAQEHVQNAQQQGFGNMPGFPTPPQGNAQPQSARDYFNQLRNQLNQNNNGH</sequence>
<dbReference type="InterPro" id="IPR050710">
    <property type="entry name" value="Band7/mec-2_domain"/>
</dbReference>
<dbReference type="PANTHER" id="PTHR43327">
    <property type="entry name" value="STOMATIN-LIKE PROTEIN 2, MITOCHONDRIAL"/>
    <property type="match status" value="1"/>
</dbReference>
<dbReference type="Pfam" id="PF01145">
    <property type="entry name" value="Band_7"/>
    <property type="match status" value="1"/>
</dbReference>
<keyword evidence="5" id="KW-0645">Protease</keyword>
<evidence type="ECO:0000259" key="3">
    <source>
        <dbReference type="SMART" id="SM00244"/>
    </source>
</evidence>
<evidence type="ECO:0000313" key="4">
    <source>
        <dbReference type="EMBL" id="QPS59566.1"/>
    </source>
</evidence>
<dbReference type="GO" id="GO:0008233">
    <property type="term" value="F:peptidase activity"/>
    <property type="evidence" value="ECO:0007669"/>
    <property type="project" value="UniProtKB-KW"/>
</dbReference>
<reference evidence="5 6" key="1">
    <citation type="submission" date="2018-06" db="EMBL/GenBank/DDBJ databases">
        <authorList>
            <consortium name="Pathogen Informatics"/>
            <person name="Doyle S."/>
        </authorList>
    </citation>
    <scope>NUCLEOTIDE SEQUENCE [LARGE SCALE GENOMIC DNA]</scope>
    <source>
        <strain evidence="5 6">NCTC10288</strain>
    </source>
</reference>
<dbReference type="InterPro" id="IPR001107">
    <property type="entry name" value="Band_7"/>
</dbReference>
<keyword evidence="7" id="KW-1185">Reference proteome</keyword>
<dbReference type="SMART" id="SM00244">
    <property type="entry name" value="PHB"/>
    <property type="match status" value="1"/>
</dbReference>
<feature type="coiled-coil region" evidence="1">
    <location>
        <begin position="171"/>
        <end position="198"/>
    </location>
</feature>
<keyword evidence="1" id="KW-0175">Coiled coil</keyword>
<name>A0A2X4RII2_9CORY</name>
<dbReference type="STRING" id="38301.NX84_11470"/>
<proteinExistence type="predicted"/>
<feature type="compositionally biased region" description="Basic and acidic residues" evidence="2">
    <location>
        <begin position="307"/>
        <end position="345"/>
    </location>
</feature>
<dbReference type="EMBL" id="CP065689">
    <property type="protein sequence ID" value="QPS59566.1"/>
    <property type="molecule type" value="Genomic_DNA"/>
</dbReference>
<dbReference type="InterPro" id="IPR036013">
    <property type="entry name" value="Band_7/SPFH_dom_sf"/>
</dbReference>
<dbReference type="GO" id="GO:0006508">
    <property type="term" value="P:proteolysis"/>
    <property type="evidence" value="ECO:0007669"/>
    <property type="project" value="UniProtKB-KW"/>
</dbReference>
<dbReference type="Gene3D" id="3.30.479.30">
    <property type="entry name" value="Band 7 domain"/>
    <property type="match status" value="1"/>
</dbReference>
<dbReference type="PRINTS" id="PR00721">
    <property type="entry name" value="STOMATIN"/>
</dbReference>
<evidence type="ECO:0000256" key="1">
    <source>
        <dbReference type="SAM" id="Coils"/>
    </source>
</evidence>